<sequence length="218" mass="24160">MSRFEKRIHQAAQLQAAQDGQTVESVRLFAFSNLGKGHQSQFAPEDSIVVLKSKSTNPKVHPCAQWLGLSQELYRRDPVMDQSHFILDTTGLPPQLEFEEEASVVLGGPVLKRSVNILSRLNLNRGTLVAAGASAVLGAKLLLLGDRSVNSRGDPLFKTLLLVCPKGPEPLEALVRHGARHQKTVHPWKLVILLGEAVTPVEVNRWNTFLKHRETQIF</sequence>
<dbReference type="Proteomes" id="UP000051952">
    <property type="component" value="Unassembled WGS sequence"/>
</dbReference>
<protein>
    <submittedName>
        <fullName evidence="1">Uncharacterized protein</fullName>
    </submittedName>
</protein>
<dbReference type="OrthoDB" id="272672at2759"/>
<dbReference type="EMBL" id="CYKH01002157">
    <property type="protein sequence ID" value="CUG93478.1"/>
    <property type="molecule type" value="Genomic_DNA"/>
</dbReference>
<organism evidence="1 2">
    <name type="scientific">Bodo saltans</name>
    <name type="common">Flagellated protozoan</name>
    <dbReference type="NCBI Taxonomy" id="75058"/>
    <lineage>
        <taxon>Eukaryota</taxon>
        <taxon>Discoba</taxon>
        <taxon>Euglenozoa</taxon>
        <taxon>Kinetoplastea</taxon>
        <taxon>Metakinetoplastina</taxon>
        <taxon>Eubodonida</taxon>
        <taxon>Bodonidae</taxon>
        <taxon>Bodo</taxon>
    </lineage>
</organism>
<dbReference type="VEuPathDB" id="TriTrypDB:BSAL_43085"/>
<gene>
    <name evidence="1" type="ORF">BSAL_43085</name>
</gene>
<evidence type="ECO:0000313" key="1">
    <source>
        <dbReference type="EMBL" id="CUG93478.1"/>
    </source>
</evidence>
<keyword evidence="2" id="KW-1185">Reference proteome</keyword>
<dbReference type="AlphaFoldDB" id="A0A0S4JRS1"/>
<evidence type="ECO:0000313" key="2">
    <source>
        <dbReference type="Proteomes" id="UP000051952"/>
    </source>
</evidence>
<proteinExistence type="predicted"/>
<reference evidence="2" key="1">
    <citation type="submission" date="2015-09" db="EMBL/GenBank/DDBJ databases">
        <authorList>
            <consortium name="Pathogen Informatics"/>
        </authorList>
    </citation>
    <scope>NUCLEOTIDE SEQUENCE [LARGE SCALE GENOMIC DNA]</scope>
    <source>
        <strain evidence="2">Lake Konstanz</strain>
    </source>
</reference>
<name>A0A0S4JRS1_BODSA</name>
<accession>A0A0S4JRS1</accession>